<dbReference type="InterPro" id="IPR013096">
    <property type="entry name" value="Cupin_2"/>
</dbReference>
<dbReference type="InterPro" id="IPR014710">
    <property type="entry name" value="RmlC-like_jellyroll"/>
</dbReference>
<reference evidence="3" key="1">
    <citation type="submission" date="2017-09" db="EMBL/GenBank/DDBJ databases">
        <title>Metaegenomics of thermophilic ammonia-oxidizing enrichment culture.</title>
        <authorList>
            <person name="Kato S."/>
            <person name="Suzuki K."/>
        </authorList>
    </citation>
    <scope>NUCLEOTIDE SEQUENCE [LARGE SCALE GENOMIC DNA]</scope>
</reference>
<comment type="caution">
    <text evidence="2">The sequence shown here is derived from an EMBL/GenBank/DDBJ whole genome shotgun (WGS) entry which is preliminary data.</text>
</comment>
<dbReference type="InterPro" id="IPR011051">
    <property type="entry name" value="RmlC_Cupin_sf"/>
</dbReference>
<dbReference type="Proteomes" id="UP000236642">
    <property type="component" value="Unassembled WGS sequence"/>
</dbReference>
<feature type="domain" description="Cupin type-2" evidence="1">
    <location>
        <begin position="42"/>
        <end position="109"/>
    </location>
</feature>
<evidence type="ECO:0000259" key="1">
    <source>
        <dbReference type="Pfam" id="PF07883"/>
    </source>
</evidence>
<protein>
    <recommendedName>
        <fullName evidence="1">Cupin type-2 domain-containing protein</fullName>
    </recommendedName>
</protein>
<dbReference type="Pfam" id="PF07883">
    <property type="entry name" value="Cupin_2"/>
    <property type="match status" value="1"/>
</dbReference>
<dbReference type="SUPFAM" id="SSF51182">
    <property type="entry name" value="RmlC-like cupins"/>
    <property type="match status" value="1"/>
</dbReference>
<accession>A0A2H5Y6A0</accession>
<evidence type="ECO:0000313" key="2">
    <source>
        <dbReference type="EMBL" id="GBD08922.1"/>
    </source>
</evidence>
<dbReference type="EMBL" id="BEHY01000021">
    <property type="protein sequence ID" value="GBD08922.1"/>
    <property type="molecule type" value="Genomic_DNA"/>
</dbReference>
<proteinExistence type="predicted"/>
<dbReference type="AlphaFoldDB" id="A0A2H5Y6A0"/>
<sequence>MAKVFSKEELPHWVSTRDTRDRLDLITEHVPVDAKRLRADRIRYHPGDTSAKHYHADCVHLFWILEGHGLLHTDTESIRLSPGEVAIIGPGEIHWFENDTEDDFVFIELWVPPPKETVWITDDQ</sequence>
<dbReference type="Gene3D" id="2.60.120.10">
    <property type="entry name" value="Jelly Rolls"/>
    <property type="match status" value="1"/>
</dbReference>
<organism evidence="2 3">
    <name type="scientific">Candidatus Thermoflexus japonica</name>
    <dbReference type="NCBI Taxonomy" id="2035417"/>
    <lineage>
        <taxon>Bacteria</taxon>
        <taxon>Bacillati</taxon>
        <taxon>Chloroflexota</taxon>
        <taxon>Thermoflexia</taxon>
        <taxon>Thermoflexales</taxon>
        <taxon>Thermoflexaceae</taxon>
        <taxon>Thermoflexus</taxon>
    </lineage>
</organism>
<evidence type="ECO:0000313" key="3">
    <source>
        <dbReference type="Proteomes" id="UP000236642"/>
    </source>
</evidence>
<gene>
    <name evidence="2" type="ORF">HRbin22_01168</name>
</gene>
<name>A0A2H5Y6A0_9CHLR</name>